<evidence type="ECO:0000256" key="3">
    <source>
        <dbReference type="ARBA" id="ARBA00022989"/>
    </source>
</evidence>
<keyword evidence="2 5" id="KW-0812">Transmembrane</keyword>
<organism evidence="7">
    <name type="scientific">marine metagenome</name>
    <dbReference type="NCBI Taxonomy" id="408172"/>
    <lineage>
        <taxon>unclassified sequences</taxon>
        <taxon>metagenomes</taxon>
        <taxon>ecological metagenomes</taxon>
    </lineage>
</organism>
<evidence type="ECO:0000313" key="7">
    <source>
        <dbReference type="EMBL" id="SUZ51853.1"/>
    </source>
</evidence>
<dbReference type="Pfam" id="PF04932">
    <property type="entry name" value="Wzy_C"/>
    <property type="match status" value="1"/>
</dbReference>
<evidence type="ECO:0000256" key="1">
    <source>
        <dbReference type="ARBA" id="ARBA00004141"/>
    </source>
</evidence>
<accession>A0A381NE94</accession>
<feature type="transmembrane region" description="Helical" evidence="5">
    <location>
        <begin position="23"/>
        <end position="41"/>
    </location>
</feature>
<comment type="subcellular location">
    <subcellularLocation>
        <location evidence="1">Membrane</location>
        <topology evidence="1">Multi-pass membrane protein</topology>
    </subcellularLocation>
</comment>
<feature type="transmembrane region" description="Helical" evidence="5">
    <location>
        <begin position="253"/>
        <end position="272"/>
    </location>
</feature>
<feature type="transmembrane region" description="Helical" evidence="5">
    <location>
        <begin position="93"/>
        <end position="113"/>
    </location>
</feature>
<name>A0A381NE94_9ZZZZ</name>
<reference evidence="7" key="1">
    <citation type="submission" date="2018-05" db="EMBL/GenBank/DDBJ databases">
        <authorList>
            <person name="Lanie J.A."/>
            <person name="Ng W.-L."/>
            <person name="Kazmierczak K.M."/>
            <person name="Andrzejewski T.M."/>
            <person name="Davidsen T.M."/>
            <person name="Wayne K.J."/>
            <person name="Tettelin H."/>
            <person name="Glass J.I."/>
            <person name="Rusch D."/>
            <person name="Podicherti R."/>
            <person name="Tsui H.-C.T."/>
            <person name="Winkler M.E."/>
        </authorList>
    </citation>
    <scope>NUCLEOTIDE SEQUENCE</scope>
</reference>
<proteinExistence type="predicted"/>
<protein>
    <recommendedName>
        <fullName evidence="6">O-antigen ligase-related domain-containing protein</fullName>
    </recommendedName>
</protein>
<feature type="transmembrane region" description="Helical" evidence="5">
    <location>
        <begin position="53"/>
        <end position="73"/>
    </location>
</feature>
<gene>
    <name evidence="7" type="ORF">METZ01_LOCUS4707</name>
</gene>
<sequence length="443" mass="51726">MILLGIFFIPFNSWDGLEFLGEFYRDSCFLFFSAGAIFLLFKKRIDIPHQNIIFQFLLLLLAWCLIATLLNSLNVTNYFFKQTTGIERFINQYGALIICSIILPIVFFNAFSLKDINKLFFTIRKVFLASFIIVIIYAFFEVLIVKFEMQALKINVLNLFDYFPFTEAKTDNLLRRISSVTFEPPALGTYLLSISGWMFSYILTNKTNWRFFPAIAIVALAFISGSRAAFFIVIVQSCAFLLILSRNTKHSRIFLKITLALALTISAFSIVFSNQISEYVSKELQSFKLDDSDHSRSNRSRFGIQLAMYKVFLENPFSGTGYGLQAFESRKKYPNWAKKNNWEFRLRYLNQQEKRFPPGYNIYLRFLSETGFVGFLIFVGLLLQIFFWCYNNFSKHNIYSIIIFISMIGFSMNWLKMDSLRIYCFWLCLAIIFALDSKKLENA</sequence>
<dbReference type="EMBL" id="UINC01000243">
    <property type="protein sequence ID" value="SUZ51853.1"/>
    <property type="molecule type" value="Genomic_DNA"/>
</dbReference>
<keyword evidence="3 5" id="KW-1133">Transmembrane helix</keyword>
<feature type="transmembrane region" description="Helical" evidence="5">
    <location>
        <begin position="125"/>
        <end position="145"/>
    </location>
</feature>
<feature type="transmembrane region" description="Helical" evidence="5">
    <location>
        <begin position="397"/>
        <end position="414"/>
    </location>
</feature>
<dbReference type="GO" id="GO:0016020">
    <property type="term" value="C:membrane"/>
    <property type="evidence" value="ECO:0007669"/>
    <property type="project" value="UniProtKB-SubCell"/>
</dbReference>
<feature type="transmembrane region" description="Helical" evidence="5">
    <location>
        <begin position="371"/>
        <end position="390"/>
    </location>
</feature>
<evidence type="ECO:0000256" key="4">
    <source>
        <dbReference type="ARBA" id="ARBA00023136"/>
    </source>
</evidence>
<dbReference type="InterPro" id="IPR051533">
    <property type="entry name" value="WaaL-like"/>
</dbReference>
<evidence type="ECO:0000256" key="2">
    <source>
        <dbReference type="ARBA" id="ARBA00022692"/>
    </source>
</evidence>
<dbReference type="PANTHER" id="PTHR37422:SF13">
    <property type="entry name" value="LIPOPOLYSACCHARIDE BIOSYNTHESIS PROTEIN PA4999-RELATED"/>
    <property type="match status" value="1"/>
</dbReference>
<feature type="transmembrane region" description="Helical" evidence="5">
    <location>
        <begin position="211"/>
        <end position="244"/>
    </location>
</feature>
<evidence type="ECO:0000256" key="5">
    <source>
        <dbReference type="SAM" id="Phobius"/>
    </source>
</evidence>
<dbReference type="InterPro" id="IPR007016">
    <property type="entry name" value="O-antigen_ligase-rel_domated"/>
</dbReference>
<dbReference type="PANTHER" id="PTHR37422">
    <property type="entry name" value="TEICHURONIC ACID BIOSYNTHESIS PROTEIN TUAE"/>
    <property type="match status" value="1"/>
</dbReference>
<keyword evidence="4 5" id="KW-0472">Membrane</keyword>
<feature type="domain" description="O-antigen ligase-related" evidence="6">
    <location>
        <begin position="214"/>
        <end position="379"/>
    </location>
</feature>
<evidence type="ECO:0000259" key="6">
    <source>
        <dbReference type="Pfam" id="PF04932"/>
    </source>
</evidence>
<dbReference type="AlphaFoldDB" id="A0A381NE94"/>